<protein>
    <submittedName>
        <fullName evidence="1">Uncharacterized protein</fullName>
    </submittedName>
</protein>
<name>A8AIW1_CITK8</name>
<sequence length="66" mass="7435">MSVLLPPSQNIFLVVVDLLIHTLYRCAALHILRLADADPIPSSRTFRQVLTLNARVSTWRFCNSGI</sequence>
<organism evidence="1 2">
    <name type="scientific">Citrobacter koseri (strain ATCC BAA-895 / CDC 4225-83 / SGSC4696)</name>
    <dbReference type="NCBI Taxonomy" id="290338"/>
    <lineage>
        <taxon>Bacteria</taxon>
        <taxon>Pseudomonadati</taxon>
        <taxon>Pseudomonadota</taxon>
        <taxon>Gammaproteobacteria</taxon>
        <taxon>Enterobacterales</taxon>
        <taxon>Enterobacteriaceae</taxon>
        <taxon>Citrobacter</taxon>
    </lineage>
</organism>
<evidence type="ECO:0000313" key="1">
    <source>
        <dbReference type="EMBL" id="ABV13424.1"/>
    </source>
</evidence>
<dbReference type="EMBL" id="CP000822">
    <property type="protein sequence ID" value="ABV13424.1"/>
    <property type="molecule type" value="Genomic_DNA"/>
</dbReference>
<dbReference type="HOGENOM" id="CLU_2823322_0_0_6"/>
<keyword evidence="2" id="KW-1185">Reference proteome</keyword>
<accession>A8AIW1</accession>
<dbReference type="KEGG" id="cko:CKO_02302"/>
<dbReference type="Proteomes" id="UP000008148">
    <property type="component" value="Chromosome"/>
</dbReference>
<gene>
    <name evidence="1" type="ordered locus">CKO_02302</name>
</gene>
<proteinExistence type="predicted"/>
<evidence type="ECO:0000313" key="2">
    <source>
        <dbReference type="Proteomes" id="UP000008148"/>
    </source>
</evidence>
<reference evidence="1 2" key="1">
    <citation type="submission" date="2007-08" db="EMBL/GenBank/DDBJ databases">
        <authorList>
            <consortium name="The Citrobacter koseri Genome Sequencing Project"/>
            <person name="McClelland M."/>
            <person name="Sanderson E.K."/>
            <person name="Porwollik S."/>
            <person name="Spieth J."/>
            <person name="Clifton W.S."/>
            <person name="Latreille P."/>
            <person name="Courtney L."/>
            <person name="Wang C."/>
            <person name="Pepin K."/>
            <person name="Bhonagiri V."/>
            <person name="Nash W."/>
            <person name="Johnson M."/>
            <person name="Thiruvilangam P."/>
            <person name="Wilson R."/>
        </authorList>
    </citation>
    <scope>NUCLEOTIDE SEQUENCE [LARGE SCALE GENOMIC DNA]</scope>
    <source>
        <strain evidence="2">ATCC BAA-895 / CDC 4225-83 / SGSC4696</strain>
    </source>
</reference>
<dbReference type="AlphaFoldDB" id="A8AIW1"/>